<dbReference type="CDD" id="cd01814">
    <property type="entry name" value="Ubl_MUBs_plant"/>
    <property type="match status" value="1"/>
</dbReference>
<name>A0AA88DGF4_FICCA</name>
<dbReference type="Gramene" id="FCD_00006996-RA">
    <property type="protein sequence ID" value="FCD_00006996-RA:cds"/>
    <property type="gene ID" value="FCD_00006996"/>
</dbReference>
<reference evidence="11" key="1">
    <citation type="submission" date="2023-07" db="EMBL/GenBank/DDBJ databases">
        <title>draft genome sequence of fig (Ficus carica).</title>
        <authorList>
            <person name="Takahashi T."/>
            <person name="Nishimura K."/>
        </authorList>
    </citation>
    <scope>NUCLEOTIDE SEQUENCE</scope>
</reference>
<keyword evidence="8" id="KW-0636">Prenylation</keyword>
<dbReference type="EMBL" id="BTGU01000007">
    <property type="protein sequence ID" value="GMN38109.1"/>
    <property type="molecule type" value="Genomic_DNA"/>
</dbReference>
<evidence type="ECO:0000256" key="3">
    <source>
        <dbReference type="ARBA" id="ARBA00022475"/>
    </source>
</evidence>
<evidence type="ECO:0000313" key="12">
    <source>
        <dbReference type="Proteomes" id="UP001187192"/>
    </source>
</evidence>
<sequence length="119" mass="13332">MAEREELIELRFRIFDGTDIGHSTYTPSTTIASLKQRLLAEWPQGKTLVPKSVNDVKLIHAGRVLENKKTVADSNITFGNPPGEVITMHVVVRPPITKKRTGKNQEEMQKMNSCSCTIL</sequence>
<dbReference type="InterPro" id="IPR017000">
    <property type="entry name" value="MUB"/>
</dbReference>
<protein>
    <recommendedName>
        <fullName evidence="9">Membrane-anchored ubiquitin-fold protein</fullName>
    </recommendedName>
</protein>
<dbReference type="Proteomes" id="UP001187192">
    <property type="component" value="Unassembled WGS sequence"/>
</dbReference>
<comment type="subcellular location">
    <subcellularLocation>
        <location evidence="2">Cell membrane</location>
        <topology evidence="2">Lipid-anchor</topology>
    </subcellularLocation>
</comment>
<comment type="function">
    <text evidence="1 9">May serve as docking site to facilitate the association of other proteins to the plasma membrane.</text>
</comment>
<evidence type="ECO:0000256" key="1">
    <source>
        <dbReference type="ARBA" id="ARBA00002929"/>
    </source>
</evidence>
<dbReference type="InterPro" id="IPR029071">
    <property type="entry name" value="Ubiquitin-like_domsf"/>
</dbReference>
<evidence type="ECO:0000256" key="9">
    <source>
        <dbReference type="PIRNR" id="PIRNR032572"/>
    </source>
</evidence>
<comment type="caution">
    <text evidence="11">The sequence shown here is derived from an EMBL/GenBank/DDBJ whole genome shotgun (WGS) entry which is preliminary data.</text>
</comment>
<dbReference type="InterPro" id="IPR039540">
    <property type="entry name" value="UBL3-like_ubiquitin_dom"/>
</dbReference>
<dbReference type="Gene3D" id="3.10.20.90">
    <property type="entry name" value="Phosphatidylinositol 3-kinase Catalytic Subunit, Chain A, domain 1"/>
    <property type="match status" value="1"/>
</dbReference>
<evidence type="ECO:0000256" key="4">
    <source>
        <dbReference type="ARBA" id="ARBA00022481"/>
    </source>
</evidence>
<feature type="domain" description="Ubiquitin-like" evidence="10">
    <location>
        <begin position="8"/>
        <end position="76"/>
    </location>
</feature>
<dbReference type="PIRSF" id="PIRSF032572">
    <property type="entry name" value="MUB"/>
    <property type="match status" value="1"/>
</dbReference>
<dbReference type="InterPro" id="IPR040015">
    <property type="entry name" value="UBL3-like"/>
</dbReference>
<keyword evidence="5 9" id="KW-0472">Membrane</keyword>
<gene>
    <name evidence="11" type="ORF">TIFTF001_007352</name>
</gene>
<keyword evidence="3 9" id="KW-1003">Cell membrane</keyword>
<evidence type="ECO:0000256" key="8">
    <source>
        <dbReference type="ARBA" id="ARBA00023289"/>
    </source>
</evidence>
<evidence type="ECO:0000313" key="11">
    <source>
        <dbReference type="EMBL" id="GMN38109.1"/>
    </source>
</evidence>
<dbReference type="SUPFAM" id="SSF54236">
    <property type="entry name" value="Ubiquitin-like"/>
    <property type="match status" value="1"/>
</dbReference>
<dbReference type="PROSITE" id="PS50053">
    <property type="entry name" value="UBIQUITIN_2"/>
    <property type="match status" value="1"/>
</dbReference>
<evidence type="ECO:0000256" key="5">
    <source>
        <dbReference type="ARBA" id="ARBA00023136"/>
    </source>
</evidence>
<evidence type="ECO:0000259" key="10">
    <source>
        <dbReference type="PROSITE" id="PS50053"/>
    </source>
</evidence>
<evidence type="ECO:0000256" key="7">
    <source>
        <dbReference type="ARBA" id="ARBA00023288"/>
    </source>
</evidence>
<dbReference type="Pfam" id="PF13881">
    <property type="entry name" value="Rad60-SLD_2"/>
    <property type="match status" value="1"/>
</dbReference>
<evidence type="ECO:0000256" key="2">
    <source>
        <dbReference type="ARBA" id="ARBA00004193"/>
    </source>
</evidence>
<keyword evidence="12" id="KW-1185">Reference proteome</keyword>
<evidence type="ECO:0000256" key="6">
    <source>
        <dbReference type="ARBA" id="ARBA00023139"/>
    </source>
</evidence>
<proteinExistence type="predicted"/>
<organism evidence="11 12">
    <name type="scientific">Ficus carica</name>
    <name type="common">Common fig</name>
    <dbReference type="NCBI Taxonomy" id="3494"/>
    <lineage>
        <taxon>Eukaryota</taxon>
        <taxon>Viridiplantae</taxon>
        <taxon>Streptophyta</taxon>
        <taxon>Embryophyta</taxon>
        <taxon>Tracheophyta</taxon>
        <taxon>Spermatophyta</taxon>
        <taxon>Magnoliopsida</taxon>
        <taxon>eudicotyledons</taxon>
        <taxon>Gunneridae</taxon>
        <taxon>Pentapetalae</taxon>
        <taxon>rosids</taxon>
        <taxon>fabids</taxon>
        <taxon>Rosales</taxon>
        <taxon>Moraceae</taxon>
        <taxon>Ficeae</taxon>
        <taxon>Ficus</taxon>
    </lineage>
</organism>
<dbReference type="PANTHER" id="PTHR13169">
    <property type="entry name" value="UBIQUITIN-LIKE PROTEIN 3 HCG-1 PROTEIN"/>
    <property type="match status" value="1"/>
</dbReference>
<dbReference type="PANTHER" id="PTHR13169:SF12">
    <property type="entry name" value="MEMBRANE-ANCHORED UBIQUITIN-FOLD PROTEIN"/>
    <property type="match status" value="1"/>
</dbReference>
<dbReference type="InterPro" id="IPR000626">
    <property type="entry name" value="Ubiquitin-like_dom"/>
</dbReference>
<dbReference type="AlphaFoldDB" id="A0AA88DGF4"/>
<keyword evidence="7" id="KW-0449">Lipoprotein</keyword>
<keyword evidence="6" id="KW-0564">Palmitate</keyword>
<keyword evidence="4" id="KW-0488">Methylation</keyword>
<dbReference type="GO" id="GO:0005886">
    <property type="term" value="C:plasma membrane"/>
    <property type="evidence" value="ECO:0007669"/>
    <property type="project" value="UniProtKB-SubCell"/>
</dbReference>
<accession>A0AA88DGF4</accession>